<dbReference type="InParanoid" id="A0A2P5I475"/>
<proteinExistence type="predicted"/>
<reference evidence="1" key="1">
    <citation type="submission" date="2017-09" db="EMBL/GenBank/DDBJ databases">
        <title>Polyketide synthases of a Diaporthe helianthi virulent isolate.</title>
        <authorList>
            <person name="Baroncelli R."/>
        </authorList>
    </citation>
    <scope>NUCLEOTIDE SEQUENCE [LARGE SCALE GENOMIC DNA]</scope>
    <source>
        <strain evidence="1">7/96</strain>
    </source>
</reference>
<dbReference type="STRING" id="158607.A0A2P5I475"/>
<evidence type="ECO:0000313" key="1">
    <source>
        <dbReference type="EMBL" id="POS77293.1"/>
    </source>
</evidence>
<organism evidence="1 2">
    <name type="scientific">Diaporthe helianthi</name>
    <dbReference type="NCBI Taxonomy" id="158607"/>
    <lineage>
        <taxon>Eukaryota</taxon>
        <taxon>Fungi</taxon>
        <taxon>Dikarya</taxon>
        <taxon>Ascomycota</taxon>
        <taxon>Pezizomycotina</taxon>
        <taxon>Sordariomycetes</taxon>
        <taxon>Sordariomycetidae</taxon>
        <taxon>Diaporthales</taxon>
        <taxon>Diaporthaceae</taxon>
        <taxon>Diaporthe</taxon>
    </lineage>
</organism>
<name>A0A2P5I475_DIAHE</name>
<sequence>MGISISKNVSFDPLTDIPPLSSKTILVTGRNAGLGKQSILELAKHGPSEIWHTTRNPEKGEDARRDLLTPLLLRTAEPQMTDNGAMENLGVERTPDICVFFLTSAMMGWAPLGGILFDKSKAMFRVVLFSIRRHPEGALSRL</sequence>
<accession>A0A2P5I475</accession>
<dbReference type="EMBL" id="MAVT02000283">
    <property type="protein sequence ID" value="POS77293.1"/>
    <property type="molecule type" value="Genomic_DNA"/>
</dbReference>
<keyword evidence="2" id="KW-1185">Reference proteome</keyword>
<dbReference type="SUPFAM" id="SSF51735">
    <property type="entry name" value="NAD(P)-binding Rossmann-fold domains"/>
    <property type="match status" value="1"/>
</dbReference>
<gene>
    <name evidence="1" type="ORF">DHEL01_v204322</name>
</gene>
<protein>
    <submittedName>
        <fullName evidence="1">Uncharacterized protein</fullName>
    </submittedName>
</protein>
<dbReference type="Gene3D" id="3.40.50.720">
    <property type="entry name" value="NAD(P)-binding Rossmann-like Domain"/>
    <property type="match status" value="1"/>
</dbReference>
<dbReference type="InterPro" id="IPR036291">
    <property type="entry name" value="NAD(P)-bd_dom_sf"/>
</dbReference>
<evidence type="ECO:0000313" key="2">
    <source>
        <dbReference type="Proteomes" id="UP000094444"/>
    </source>
</evidence>
<comment type="caution">
    <text evidence="1">The sequence shown here is derived from an EMBL/GenBank/DDBJ whole genome shotgun (WGS) entry which is preliminary data.</text>
</comment>
<dbReference type="OrthoDB" id="191139at2759"/>
<dbReference type="AlphaFoldDB" id="A0A2P5I475"/>
<dbReference type="Proteomes" id="UP000094444">
    <property type="component" value="Unassembled WGS sequence"/>
</dbReference>